<dbReference type="PROSITE" id="PS50931">
    <property type="entry name" value="HTH_LYSR"/>
    <property type="match status" value="1"/>
</dbReference>
<evidence type="ECO:0000259" key="5">
    <source>
        <dbReference type="PROSITE" id="PS50931"/>
    </source>
</evidence>
<evidence type="ECO:0000256" key="1">
    <source>
        <dbReference type="ARBA" id="ARBA00009437"/>
    </source>
</evidence>
<dbReference type="InterPro" id="IPR000847">
    <property type="entry name" value="LysR_HTH_N"/>
</dbReference>
<reference evidence="7" key="1">
    <citation type="journal article" date="2019" name="Int. J. Syst. Evol. Microbiol.">
        <title>The Global Catalogue of Microorganisms (GCM) 10K type strain sequencing project: providing services to taxonomists for standard genome sequencing and annotation.</title>
        <authorList>
            <consortium name="The Broad Institute Genomics Platform"/>
            <consortium name="The Broad Institute Genome Sequencing Center for Infectious Disease"/>
            <person name="Wu L."/>
            <person name="Ma J."/>
        </authorList>
    </citation>
    <scope>NUCLEOTIDE SEQUENCE [LARGE SCALE GENOMIC DNA]</scope>
    <source>
        <strain evidence="7">CCUG 60525</strain>
    </source>
</reference>
<evidence type="ECO:0000256" key="2">
    <source>
        <dbReference type="ARBA" id="ARBA00023015"/>
    </source>
</evidence>
<keyword evidence="4" id="KW-0804">Transcription</keyword>
<dbReference type="InterPro" id="IPR036390">
    <property type="entry name" value="WH_DNA-bd_sf"/>
</dbReference>
<dbReference type="Pfam" id="PF03466">
    <property type="entry name" value="LysR_substrate"/>
    <property type="match status" value="1"/>
</dbReference>
<dbReference type="Pfam" id="PF00126">
    <property type="entry name" value="HTH_1"/>
    <property type="match status" value="1"/>
</dbReference>
<dbReference type="SUPFAM" id="SSF53850">
    <property type="entry name" value="Periplasmic binding protein-like II"/>
    <property type="match status" value="1"/>
</dbReference>
<dbReference type="Proteomes" id="UP001597048">
    <property type="component" value="Unassembled WGS sequence"/>
</dbReference>
<evidence type="ECO:0000313" key="7">
    <source>
        <dbReference type="Proteomes" id="UP001597048"/>
    </source>
</evidence>
<dbReference type="InterPro" id="IPR005119">
    <property type="entry name" value="LysR_subst-bd"/>
</dbReference>
<protein>
    <submittedName>
        <fullName evidence="6">LysR family transcriptional regulator</fullName>
    </submittedName>
</protein>
<dbReference type="InterPro" id="IPR036388">
    <property type="entry name" value="WH-like_DNA-bd_sf"/>
</dbReference>
<dbReference type="PANTHER" id="PTHR30346:SF0">
    <property type="entry name" value="HCA OPERON TRANSCRIPTIONAL ACTIVATOR HCAR"/>
    <property type="match status" value="1"/>
</dbReference>
<comment type="caution">
    <text evidence="6">The sequence shown here is derived from an EMBL/GenBank/DDBJ whole genome shotgun (WGS) entry which is preliminary data.</text>
</comment>
<dbReference type="EMBL" id="JBHTJS010000048">
    <property type="protein sequence ID" value="MFD1008971.1"/>
    <property type="molecule type" value="Genomic_DNA"/>
</dbReference>
<organism evidence="6 7">
    <name type="scientific">Oceanisphaera ostreae</name>
    <dbReference type="NCBI Taxonomy" id="914151"/>
    <lineage>
        <taxon>Bacteria</taxon>
        <taxon>Pseudomonadati</taxon>
        <taxon>Pseudomonadota</taxon>
        <taxon>Gammaproteobacteria</taxon>
        <taxon>Aeromonadales</taxon>
        <taxon>Aeromonadaceae</taxon>
        <taxon>Oceanisphaera</taxon>
    </lineage>
</organism>
<dbReference type="Gene3D" id="3.40.190.10">
    <property type="entry name" value="Periplasmic binding protein-like II"/>
    <property type="match status" value="2"/>
</dbReference>
<evidence type="ECO:0000256" key="4">
    <source>
        <dbReference type="ARBA" id="ARBA00023163"/>
    </source>
</evidence>
<sequence>MNFRFDLRHIKAFVAVAESLHFKKAAEKLFITQPALSRLIKGLEEAIGVELLTRTTRQVALTEAGRLFLAECKASFRVLDRGVHLAQSASQGDIGHICVAYNDFSINGVLPDIIERFKEKHPNISIELTHMPSHLQHRALQDCRIDAGFMIGPLNMPGIETLSCAVEGLLVVLPLRHPFAHRSSLRLEDLKNEKFVLGAENSWKAFRTRFIKSCQKAGFTPTIVQEASTSTGIFGLVAANMGISVYTECVRKFTRRDIHLIPLEGDEHQVETVVAWNSSFISPSFAYFIRHLQEESLPLPA</sequence>
<dbReference type="Gene3D" id="1.10.10.10">
    <property type="entry name" value="Winged helix-like DNA-binding domain superfamily/Winged helix DNA-binding domain"/>
    <property type="match status" value="1"/>
</dbReference>
<evidence type="ECO:0000313" key="6">
    <source>
        <dbReference type="EMBL" id="MFD1008971.1"/>
    </source>
</evidence>
<keyword evidence="7" id="KW-1185">Reference proteome</keyword>
<gene>
    <name evidence="6" type="ORF">ACFQ1C_12500</name>
</gene>
<feature type="domain" description="HTH lysR-type" evidence="5">
    <location>
        <begin position="5"/>
        <end position="62"/>
    </location>
</feature>
<dbReference type="SUPFAM" id="SSF46785">
    <property type="entry name" value="Winged helix' DNA-binding domain"/>
    <property type="match status" value="1"/>
</dbReference>
<dbReference type="CDD" id="cd08414">
    <property type="entry name" value="PBP2_LTTR_aromatics_like"/>
    <property type="match status" value="1"/>
</dbReference>
<comment type="similarity">
    <text evidence="1">Belongs to the LysR transcriptional regulatory family.</text>
</comment>
<keyword evidence="3" id="KW-0238">DNA-binding</keyword>
<dbReference type="PRINTS" id="PR00039">
    <property type="entry name" value="HTHLYSR"/>
</dbReference>
<dbReference type="PANTHER" id="PTHR30346">
    <property type="entry name" value="TRANSCRIPTIONAL DUAL REGULATOR HCAR-RELATED"/>
    <property type="match status" value="1"/>
</dbReference>
<evidence type="ECO:0000256" key="3">
    <source>
        <dbReference type="ARBA" id="ARBA00023125"/>
    </source>
</evidence>
<dbReference type="RefSeq" id="WP_379559037.1">
    <property type="nucleotide sequence ID" value="NZ_JBHTJS010000048.1"/>
</dbReference>
<keyword evidence="2" id="KW-0805">Transcription regulation</keyword>
<name>A0ABW3KLB1_9GAMM</name>
<proteinExistence type="inferred from homology"/>
<accession>A0ABW3KLB1</accession>